<reference evidence="1" key="1">
    <citation type="submission" date="2022-04" db="EMBL/GenBank/DDBJ databases">
        <title>A functionally conserved STORR gene fusion in Papaver species that diverged 16.8 million years ago.</title>
        <authorList>
            <person name="Catania T."/>
        </authorList>
    </citation>
    <scope>NUCLEOTIDE SEQUENCE</scope>
    <source>
        <strain evidence="1">S-188037</strain>
    </source>
</reference>
<dbReference type="AlphaFoldDB" id="A0AAD4S6Z5"/>
<evidence type="ECO:0000313" key="2">
    <source>
        <dbReference type="Proteomes" id="UP001202328"/>
    </source>
</evidence>
<comment type="caution">
    <text evidence="1">The sequence shown here is derived from an EMBL/GenBank/DDBJ whole genome shotgun (WGS) entry which is preliminary data.</text>
</comment>
<name>A0AAD4S6Z5_9MAGN</name>
<protein>
    <submittedName>
        <fullName evidence="1">Uncharacterized protein</fullName>
    </submittedName>
</protein>
<evidence type="ECO:0000313" key="1">
    <source>
        <dbReference type="EMBL" id="KAI3870152.1"/>
    </source>
</evidence>
<accession>A0AAD4S6Z5</accession>
<dbReference type="Proteomes" id="UP001202328">
    <property type="component" value="Unassembled WGS sequence"/>
</dbReference>
<proteinExistence type="predicted"/>
<organism evidence="1 2">
    <name type="scientific">Papaver atlanticum</name>
    <dbReference type="NCBI Taxonomy" id="357466"/>
    <lineage>
        <taxon>Eukaryota</taxon>
        <taxon>Viridiplantae</taxon>
        <taxon>Streptophyta</taxon>
        <taxon>Embryophyta</taxon>
        <taxon>Tracheophyta</taxon>
        <taxon>Spermatophyta</taxon>
        <taxon>Magnoliopsida</taxon>
        <taxon>Ranunculales</taxon>
        <taxon>Papaveraceae</taxon>
        <taxon>Papaveroideae</taxon>
        <taxon>Papaver</taxon>
    </lineage>
</organism>
<dbReference type="EMBL" id="JAJJMB010013196">
    <property type="protein sequence ID" value="KAI3870152.1"/>
    <property type="molecule type" value="Genomic_DNA"/>
</dbReference>
<sequence length="103" mass="12017">MRSFRFELYHITGFIEGVYKLAYLVFLEETTMEESEEAFWDRILQSFVNSNGNDQGRTTQCQSERFGDIRCKASILAYVASVGREFKFAEAYEIIKENVLGLY</sequence>
<keyword evidence="2" id="KW-1185">Reference proteome</keyword>
<gene>
    <name evidence="1" type="ORF">MKW98_005965</name>
</gene>